<dbReference type="GeneID" id="14016455"/>
<dbReference type="KEGG" id="vg:14016455"/>
<proteinExistence type="predicted"/>
<protein>
    <submittedName>
        <fullName evidence="1">Uncharacterized protein</fullName>
    </submittedName>
</protein>
<dbReference type="OrthoDB" id="29047at10239"/>
<evidence type="ECO:0000313" key="2">
    <source>
        <dbReference type="Proteomes" id="UP000009016"/>
    </source>
</evidence>
<organism evidence="1 2">
    <name type="scientific">Aeromonas phage CC2</name>
    <dbReference type="NCBI Taxonomy" id="1204516"/>
    <lineage>
        <taxon>Viruses</taxon>
        <taxon>Duplodnaviria</taxon>
        <taxon>Heunggongvirae</taxon>
        <taxon>Uroviricota</taxon>
        <taxon>Caudoviricetes</taxon>
        <taxon>Pantevenvirales</taxon>
        <taxon>Straboviridae</taxon>
        <taxon>Emmerichvirinae</taxon>
        <taxon>Ceceduovirus</taxon>
        <taxon>Ceceduovirus cc2</taxon>
    </lineage>
</organism>
<gene>
    <name evidence="1" type="ORF">CC2_167</name>
</gene>
<keyword evidence="2" id="KW-1185">Reference proteome</keyword>
<reference evidence="1 2" key="1">
    <citation type="journal article" date="2012" name="J. Virol.">
        <title>Complete Genome Sequence of Aeromonas hydrophila Phage CC2.</title>
        <authorList>
            <person name="Shen C.J."/>
            <person name="Liu Y.J."/>
            <person name="Lu C.P."/>
        </authorList>
    </citation>
    <scope>NUCLEOTIDE SEQUENCE [LARGE SCALE GENOMIC DNA]</scope>
</reference>
<sequence length="63" mass="7162">MIGKWQTPGRVMTKIIDLTLENIGYNLSDLVVHSYKDEGDCILVNLEFKEGGDLVIQRTRLVL</sequence>
<evidence type="ECO:0000313" key="1">
    <source>
        <dbReference type="EMBL" id="AFN39242.1"/>
    </source>
</evidence>
<dbReference type="Proteomes" id="UP000009016">
    <property type="component" value="Segment"/>
</dbReference>
<dbReference type="EMBL" id="JX123262">
    <property type="protein sequence ID" value="AFN39242.1"/>
    <property type="molecule type" value="Genomic_DNA"/>
</dbReference>
<accession>I6X736</accession>
<name>I6X736_9CAUD</name>
<dbReference type="RefSeq" id="YP_007010193.1">
    <property type="nucleotide sequence ID" value="NC_019538.1"/>
</dbReference>